<dbReference type="PROSITE" id="PS51186">
    <property type="entry name" value="GNAT"/>
    <property type="match status" value="1"/>
</dbReference>
<dbReference type="RefSeq" id="WP_074520912.1">
    <property type="nucleotide sequence ID" value="NZ_FNHZ01000001.1"/>
</dbReference>
<keyword evidence="2" id="KW-0808">Transferase</keyword>
<protein>
    <submittedName>
        <fullName evidence="2">Phosphinothricin acetyltransferase</fullName>
    </submittedName>
</protein>
<dbReference type="InterPro" id="IPR000182">
    <property type="entry name" value="GNAT_dom"/>
</dbReference>
<dbReference type="SUPFAM" id="SSF55729">
    <property type="entry name" value="Acyl-CoA N-acyltransferases (Nat)"/>
    <property type="match status" value="1"/>
</dbReference>
<gene>
    <name evidence="2" type="ORF">SAMN05216544_0682</name>
</gene>
<dbReference type="PANTHER" id="PTHR43072">
    <property type="entry name" value="N-ACETYLTRANSFERASE"/>
    <property type="match status" value="1"/>
</dbReference>
<feature type="domain" description="N-acetyltransferase" evidence="1">
    <location>
        <begin position="4"/>
        <end position="172"/>
    </location>
</feature>
<dbReference type="AlphaFoldDB" id="A0A1G9UAF8"/>
<dbReference type="EMBL" id="FNHZ01000001">
    <property type="protein sequence ID" value="SDM56714.1"/>
    <property type="molecule type" value="Genomic_DNA"/>
</dbReference>
<dbReference type="Proteomes" id="UP000187651">
    <property type="component" value="Unassembled WGS sequence"/>
</dbReference>
<evidence type="ECO:0000313" key="3">
    <source>
        <dbReference type="Proteomes" id="UP000187651"/>
    </source>
</evidence>
<sequence length="188" mass="22012">MEDIIIREVQLDDAKDLLEIYGYYVENTAITFETQIPSVEEFKERILAITAKYPYLVAEMDGKIVGYSYARAYNVREAYDWCVEMTIYLKEDIRGKGIGSKLYLKMEECLKKMNIKNLYSCIAATKHPSKHLTNASIDFHKALGYRINAQFKQSGYKFDEWYDMVWMEKIIGEHEIHPKNVEKFSGLC</sequence>
<dbReference type="InterPro" id="IPR016181">
    <property type="entry name" value="Acyl_CoA_acyltransferase"/>
</dbReference>
<accession>A0A1G9UAF8</accession>
<dbReference type="PANTHER" id="PTHR43072:SF8">
    <property type="entry name" value="ACYLTRANSFERASE FABY-RELATED"/>
    <property type="match status" value="1"/>
</dbReference>
<dbReference type="CDD" id="cd04301">
    <property type="entry name" value="NAT_SF"/>
    <property type="match status" value="1"/>
</dbReference>
<dbReference type="OrthoDB" id="9798006at2"/>
<keyword evidence="3" id="KW-1185">Reference proteome</keyword>
<proteinExistence type="predicted"/>
<dbReference type="Gene3D" id="3.40.630.30">
    <property type="match status" value="1"/>
</dbReference>
<evidence type="ECO:0000313" key="2">
    <source>
        <dbReference type="EMBL" id="SDM56714.1"/>
    </source>
</evidence>
<evidence type="ECO:0000259" key="1">
    <source>
        <dbReference type="PROSITE" id="PS51186"/>
    </source>
</evidence>
<reference evidence="3" key="1">
    <citation type="submission" date="2016-10" db="EMBL/GenBank/DDBJ databases">
        <authorList>
            <person name="Varghese N."/>
            <person name="Submissions S."/>
        </authorList>
    </citation>
    <scope>NUCLEOTIDE SEQUENCE [LARGE SCALE GENOMIC DNA]</scope>
    <source>
        <strain evidence="3">M83</strain>
    </source>
</reference>
<dbReference type="Pfam" id="PF13420">
    <property type="entry name" value="Acetyltransf_4"/>
    <property type="match status" value="1"/>
</dbReference>
<organism evidence="2 3">
    <name type="scientific">Lachnospira pectinoschiza</name>
    <dbReference type="NCBI Taxonomy" id="28052"/>
    <lineage>
        <taxon>Bacteria</taxon>
        <taxon>Bacillati</taxon>
        <taxon>Bacillota</taxon>
        <taxon>Clostridia</taxon>
        <taxon>Lachnospirales</taxon>
        <taxon>Lachnospiraceae</taxon>
        <taxon>Lachnospira</taxon>
    </lineage>
</organism>
<dbReference type="GO" id="GO:0016747">
    <property type="term" value="F:acyltransferase activity, transferring groups other than amino-acyl groups"/>
    <property type="evidence" value="ECO:0007669"/>
    <property type="project" value="InterPro"/>
</dbReference>
<name>A0A1G9UAF8_9FIRM</name>